<keyword evidence="2" id="KW-0328">Glycosyltransferase</keyword>
<accession>A0AAE1W2J2</accession>
<keyword evidence="4" id="KW-0750">Starch biosynthesis</keyword>
<keyword evidence="3" id="KW-0808">Transferase</keyword>
<evidence type="ECO:0000256" key="3">
    <source>
        <dbReference type="ARBA" id="ARBA00022679"/>
    </source>
</evidence>
<evidence type="ECO:0000256" key="2">
    <source>
        <dbReference type="ARBA" id="ARBA00022676"/>
    </source>
</evidence>
<reference evidence="7" key="2">
    <citation type="journal article" date="2024" name="Plant">
        <title>Genomic evolution and insights into agronomic trait innovations of Sesamum species.</title>
        <authorList>
            <person name="Miao H."/>
            <person name="Wang L."/>
            <person name="Qu L."/>
            <person name="Liu H."/>
            <person name="Sun Y."/>
            <person name="Le M."/>
            <person name="Wang Q."/>
            <person name="Wei S."/>
            <person name="Zheng Y."/>
            <person name="Lin W."/>
            <person name="Duan Y."/>
            <person name="Cao H."/>
            <person name="Xiong S."/>
            <person name="Wang X."/>
            <person name="Wei L."/>
            <person name="Li C."/>
            <person name="Ma Q."/>
            <person name="Ju M."/>
            <person name="Zhao R."/>
            <person name="Li G."/>
            <person name="Mu C."/>
            <person name="Tian Q."/>
            <person name="Mei H."/>
            <person name="Zhang T."/>
            <person name="Gao T."/>
            <person name="Zhang H."/>
        </authorList>
    </citation>
    <scope>NUCLEOTIDE SEQUENCE</scope>
    <source>
        <strain evidence="7">K16</strain>
    </source>
</reference>
<dbReference type="GO" id="GO:0016757">
    <property type="term" value="F:glycosyltransferase activity"/>
    <property type="evidence" value="ECO:0007669"/>
    <property type="project" value="UniProtKB-KW"/>
</dbReference>
<keyword evidence="8" id="KW-1185">Reference proteome</keyword>
<feature type="compositionally biased region" description="Polar residues" evidence="5">
    <location>
        <begin position="21"/>
        <end position="35"/>
    </location>
</feature>
<dbReference type="Pfam" id="PF08323">
    <property type="entry name" value="Glyco_transf_5"/>
    <property type="match status" value="1"/>
</dbReference>
<dbReference type="GO" id="GO:0019252">
    <property type="term" value="P:starch biosynthetic process"/>
    <property type="evidence" value="ECO:0007669"/>
    <property type="project" value="UniProtKB-KW"/>
</dbReference>
<proteinExistence type="predicted"/>
<reference evidence="7" key="1">
    <citation type="submission" date="2020-06" db="EMBL/GenBank/DDBJ databases">
        <authorList>
            <person name="Li T."/>
            <person name="Hu X."/>
            <person name="Zhang T."/>
            <person name="Song X."/>
            <person name="Zhang H."/>
            <person name="Dai N."/>
            <person name="Sheng W."/>
            <person name="Hou X."/>
            <person name="Wei L."/>
        </authorList>
    </citation>
    <scope>NUCLEOTIDE SEQUENCE</scope>
    <source>
        <strain evidence="7">K16</strain>
        <tissue evidence="7">Leaf</tissue>
    </source>
</reference>
<dbReference type="InterPro" id="IPR013534">
    <property type="entry name" value="Starch_synth_cat_dom"/>
</dbReference>
<organism evidence="7 8">
    <name type="scientific">Sesamum angolense</name>
    <dbReference type="NCBI Taxonomy" id="2727404"/>
    <lineage>
        <taxon>Eukaryota</taxon>
        <taxon>Viridiplantae</taxon>
        <taxon>Streptophyta</taxon>
        <taxon>Embryophyta</taxon>
        <taxon>Tracheophyta</taxon>
        <taxon>Spermatophyta</taxon>
        <taxon>Magnoliopsida</taxon>
        <taxon>eudicotyledons</taxon>
        <taxon>Gunneridae</taxon>
        <taxon>Pentapetalae</taxon>
        <taxon>asterids</taxon>
        <taxon>lamiids</taxon>
        <taxon>Lamiales</taxon>
        <taxon>Pedaliaceae</taxon>
        <taxon>Sesamum</taxon>
    </lineage>
</organism>
<dbReference type="Proteomes" id="UP001289374">
    <property type="component" value="Unassembled WGS sequence"/>
</dbReference>
<sequence length="155" mass="17224">MQNYFNYWDQKGQPIYQPHPSLTQAAPQTPNSVCPNQRMRRRRKLPKQGKIHTSGAKSIAPTTSNISIGSRIKSLDMDKFSGGIPRKSFIGGGLGDVVGAIPKALARRGHRVMVVAPRYNNYADAQDSEDMEINYFQTYIDGVDLPLLIAPCFSI</sequence>
<feature type="domain" description="Starch synthase catalytic" evidence="6">
    <location>
        <begin position="92"/>
        <end position="128"/>
    </location>
</feature>
<comment type="caution">
    <text evidence="7">The sequence shown here is derived from an EMBL/GenBank/DDBJ whole genome shotgun (WGS) entry which is preliminary data.</text>
</comment>
<feature type="compositionally biased region" description="Basic residues" evidence="5">
    <location>
        <begin position="38"/>
        <end position="50"/>
    </location>
</feature>
<comment type="pathway">
    <text evidence="1">Glycan biosynthesis; starch biosynthesis.</text>
</comment>
<evidence type="ECO:0000313" key="7">
    <source>
        <dbReference type="EMBL" id="KAK4385635.1"/>
    </source>
</evidence>
<evidence type="ECO:0000256" key="5">
    <source>
        <dbReference type="SAM" id="MobiDB-lite"/>
    </source>
</evidence>
<name>A0AAE1W2J2_9LAMI</name>
<evidence type="ECO:0000313" key="8">
    <source>
        <dbReference type="Proteomes" id="UP001289374"/>
    </source>
</evidence>
<evidence type="ECO:0000259" key="6">
    <source>
        <dbReference type="Pfam" id="PF08323"/>
    </source>
</evidence>
<feature type="region of interest" description="Disordered" evidence="5">
    <location>
        <begin position="21"/>
        <end position="62"/>
    </location>
</feature>
<protein>
    <submittedName>
        <fullName evidence="7">Granule-bound starch synthase 2, chloroplastic/amyloplastic</fullName>
    </submittedName>
</protein>
<dbReference type="EMBL" id="JACGWL010000016">
    <property type="protein sequence ID" value="KAK4385635.1"/>
    <property type="molecule type" value="Genomic_DNA"/>
</dbReference>
<evidence type="ECO:0000256" key="1">
    <source>
        <dbReference type="ARBA" id="ARBA00004727"/>
    </source>
</evidence>
<gene>
    <name evidence="7" type="ORF">Sango_2687500</name>
</gene>
<evidence type="ECO:0000256" key="4">
    <source>
        <dbReference type="ARBA" id="ARBA00022922"/>
    </source>
</evidence>
<dbReference type="Gene3D" id="3.40.50.2000">
    <property type="entry name" value="Glycogen Phosphorylase B"/>
    <property type="match status" value="1"/>
</dbReference>
<dbReference type="AlphaFoldDB" id="A0AAE1W2J2"/>
<dbReference type="PANTHER" id="PTHR45825">
    <property type="entry name" value="GRANULE-BOUND STARCH SYNTHASE 1, CHLOROPLASTIC/AMYLOPLASTIC"/>
    <property type="match status" value="1"/>
</dbReference>
<dbReference type="PANTHER" id="PTHR45825:SF2">
    <property type="entry name" value="STARCH SYNTHASE 2, CHLOROPLASTIC_AMYLOPLASTIC"/>
    <property type="match status" value="1"/>
</dbReference>
<dbReference type="SUPFAM" id="SSF53756">
    <property type="entry name" value="UDP-Glycosyltransferase/glycogen phosphorylase"/>
    <property type="match status" value="1"/>
</dbReference>